<evidence type="ECO:0000259" key="10">
    <source>
        <dbReference type="PROSITE" id="PS50198"/>
    </source>
</evidence>
<proteinExistence type="inferred from homology"/>
<feature type="chain" id="PRO_5046779641" description="Parvulin-like PPIase" evidence="9">
    <location>
        <begin position="23"/>
        <end position="279"/>
    </location>
</feature>
<evidence type="ECO:0000313" key="11">
    <source>
        <dbReference type="EMBL" id="MCB5199255.1"/>
    </source>
</evidence>
<dbReference type="InterPro" id="IPR000297">
    <property type="entry name" value="PPIase_PpiC"/>
</dbReference>
<protein>
    <recommendedName>
        <fullName evidence="4">Parvulin-like PPIase</fullName>
        <ecNumber evidence="3">5.2.1.8</ecNumber>
    </recommendedName>
    <alternativeName>
        <fullName evidence="6">Peptidyl-prolyl cis-trans isomerase plp</fullName>
    </alternativeName>
    <alternativeName>
        <fullName evidence="7">Rotamase plp</fullName>
    </alternativeName>
</protein>
<evidence type="ECO:0000256" key="1">
    <source>
        <dbReference type="ARBA" id="ARBA00000971"/>
    </source>
</evidence>
<dbReference type="PROSITE" id="PS01096">
    <property type="entry name" value="PPIC_PPIASE_1"/>
    <property type="match status" value="1"/>
</dbReference>
<dbReference type="SUPFAM" id="SSF109998">
    <property type="entry name" value="Triger factor/SurA peptide-binding domain-like"/>
    <property type="match status" value="1"/>
</dbReference>
<reference evidence="11" key="1">
    <citation type="submission" date="2021-10" db="EMBL/GenBank/DDBJ databases">
        <title>Loktanella gaetbuli sp. nov., isolated from a tidal flat.</title>
        <authorList>
            <person name="Park S."/>
            <person name="Yoon J.-H."/>
        </authorList>
    </citation>
    <scope>NUCLEOTIDE SEQUENCE</scope>
    <source>
        <strain evidence="11">TSTF-M6</strain>
    </source>
</reference>
<keyword evidence="8 11" id="KW-0413">Isomerase</keyword>
<dbReference type="InterPro" id="IPR023058">
    <property type="entry name" value="PPIase_PpiC_CS"/>
</dbReference>
<feature type="domain" description="PpiC" evidence="10">
    <location>
        <begin position="132"/>
        <end position="220"/>
    </location>
</feature>
<evidence type="ECO:0000256" key="9">
    <source>
        <dbReference type="SAM" id="SignalP"/>
    </source>
</evidence>
<evidence type="ECO:0000256" key="4">
    <source>
        <dbReference type="ARBA" id="ARBA00018370"/>
    </source>
</evidence>
<keyword evidence="5 8" id="KW-0697">Rotamase</keyword>
<evidence type="ECO:0000313" key="12">
    <source>
        <dbReference type="Proteomes" id="UP001138961"/>
    </source>
</evidence>
<evidence type="ECO:0000256" key="8">
    <source>
        <dbReference type="PROSITE-ProRule" id="PRU00278"/>
    </source>
</evidence>
<dbReference type="InterPro" id="IPR027304">
    <property type="entry name" value="Trigger_fact/SurA_dom_sf"/>
</dbReference>
<evidence type="ECO:0000256" key="2">
    <source>
        <dbReference type="ARBA" id="ARBA00007656"/>
    </source>
</evidence>
<dbReference type="InterPro" id="IPR050245">
    <property type="entry name" value="PrsA_foldase"/>
</dbReference>
<keyword evidence="12" id="KW-1185">Reference proteome</keyword>
<dbReference type="Proteomes" id="UP001138961">
    <property type="component" value="Unassembled WGS sequence"/>
</dbReference>
<gene>
    <name evidence="11" type="ORF">LGQ03_08375</name>
</gene>
<comment type="similarity">
    <text evidence="2">Belongs to the PpiC/parvulin rotamase family.</text>
</comment>
<accession>A0ABS8BU57</accession>
<dbReference type="Gene3D" id="3.10.50.40">
    <property type="match status" value="1"/>
</dbReference>
<dbReference type="GO" id="GO:0003755">
    <property type="term" value="F:peptidyl-prolyl cis-trans isomerase activity"/>
    <property type="evidence" value="ECO:0007669"/>
    <property type="project" value="UniProtKB-EC"/>
</dbReference>
<keyword evidence="9" id="KW-0732">Signal</keyword>
<dbReference type="RefSeq" id="WP_226748039.1">
    <property type="nucleotide sequence ID" value="NZ_JAJATZ010000003.1"/>
</dbReference>
<name>A0ABS8BU57_9RHOB</name>
<dbReference type="Pfam" id="PF00639">
    <property type="entry name" value="Rotamase"/>
    <property type="match status" value="1"/>
</dbReference>
<evidence type="ECO:0000256" key="5">
    <source>
        <dbReference type="ARBA" id="ARBA00023110"/>
    </source>
</evidence>
<dbReference type="SUPFAM" id="SSF54534">
    <property type="entry name" value="FKBP-like"/>
    <property type="match status" value="1"/>
</dbReference>
<evidence type="ECO:0000256" key="6">
    <source>
        <dbReference type="ARBA" id="ARBA00030642"/>
    </source>
</evidence>
<sequence>MNRLTALMGAAVIAGSAQTAVAQDASTVVATVGDTEITLGEMIIARAQLPAQYDQFPADVLFEGIVDQLVQQELLAASLTDVPSRVALSLANEERSLKAGEVITALTGEAVTEEAVQARYDEIIAEFEANPATEYNASHLLVETEEEAQAAAERAADEDFAALAMELSTGPSGPNGGELGWFSTGAMVPEFEAAVVDMEVGAVSAPVQTQFGWHVIKLNETRPVAAPDLEEVRGEISSAIQEEAITARIAELRDATAITLPETGAIDAELLNNLELLEP</sequence>
<organism evidence="11 12">
    <name type="scientific">Loktanella gaetbuli</name>
    <dbReference type="NCBI Taxonomy" id="2881335"/>
    <lineage>
        <taxon>Bacteria</taxon>
        <taxon>Pseudomonadati</taxon>
        <taxon>Pseudomonadota</taxon>
        <taxon>Alphaproteobacteria</taxon>
        <taxon>Rhodobacterales</taxon>
        <taxon>Roseobacteraceae</taxon>
        <taxon>Loktanella</taxon>
    </lineage>
</organism>
<dbReference type="PANTHER" id="PTHR47245">
    <property type="entry name" value="PEPTIDYLPROLYL ISOMERASE"/>
    <property type="match status" value="1"/>
</dbReference>
<evidence type="ECO:0000256" key="3">
    <source>
        <dbReference type="ARBA" id="ARBA00013194"/>
    </source>
</evidence>
<dbReference type="PROSITE" id="PS50198">
    <property type="entry name" value="PPIC_PPIASE_2"/>
    <property type="match status" value="1"/>
</dbReference>
<evidence type="ECO:0000256" key="7">
    <source>
        <dbReference type="ARBA" id="ARBA00031484"/>
    </source>
</evidence>
<dbReference type="InterPro" id="IPR046357">
    <property type="entry name" value="PPIase_dom_sf"/>
</dbReference>
<dbReference type="PANTHER" id="PTHR47245:SF2">
    <property type="entry name" value="PEPTIDYL-PROLYL CIS-TRANS ISOMERASE HP_0175-RELATED"/>
    <property type="match status" value="1"/>
</dbReference>
<feature type="signal peptide" evidence="9">
    <location>
        <begin position="1"/>
        <end position="22"/>
    </location>
</feature>
<comment type="catalytic activity">
    <reaction evidence="1">
        <text>[protein]-peptidylproline (omega=180) = [protein]-peptidylproline (omega=0)</text>
        <dbReference type="Rhea" id="RHEA:16237"/>
        <dbReference type="Rhea" id="RHEA-COMP:10747"/>
        <dbReference type="Rhea" id="RHEA-COMP:10748"/>
        <dbReference type="ChEBI" id="CHEBI:83833"/>
        <dbReference type="ChEBI" id="CHEBI:83834"/>
        <dbReference type="EC" id="5.2.1.8"/>
    </reaction>
</comment>
<dbReference type="EMBL" id="JAJATZ010000003">
    <property type="protein sequence ID" value="MCB5199255.1"/>
    <property type="molecule type" value="Genomic_DNA"/>
</dbReference>
<comment type="caution">
    <text evidence="11">The sequence shown here is derived from an EMBL/GenBank/DDBJ whole genome shotgun (WGS) entry which is preliminary data.</text>
</comment>
<dbReference type="EC" id="5.2.1.8" evidence="3"/>